<feature type="region of interest" description="Disordered" evidence="1">
    <location>
        <begin position="192"/>
        <end position="224"/>
    </location>
</feature>
<organism evidence="3 4">
    <name type="scientific">Sphaerobolus stellatus (strain SS14)</name>
    <dbReference type="NCBI Taxonomy" id="990650"/>
    <lineage>
        <taxon>Eukaryota</taxon>
        <taxon>Fungi</taxon>
        <taxon>Dikarya</taxon>
        <taxon>Basidiomycota</taxon>
        <taxon>Agaricomycotina</taxon>
        <taxon>Agaricomycetes</taxon>
        <taxon>Phallomycetidae</taxon>
        <taxon>Geastrales</taxon>
        <taxon>Sphaerobolaceae</taxon>
        <taxon>Sphaerobolus</taxon>
    </lineage>
</organism>
<reference evidence="3 4" key="1">
    <citation type="submission" date="2014-06" db="EMBL/GenBank/DDBJ databases">
        <title>Evolutionary Origins and Diversification of the Mycorrhizal Mutualists.</title>
        <authorList>
            <consortium name="DOE Joint Genome Institute"/>
            <consortium name="Mycorrhizal Genomics Consortium"/>
            <person name="Kohler A."/>
            <person name="Kuo A."/>
            <person name="Nagy L.G."/>
            <person name="Floudas D."/>
            <person name="Copeland A."/>
            <person name="Barry K.W."/>
            <person name="Cichocki N."/>
            <person name="Veneault-Fourrey C."/>
            <person name="LaButti K."/>
            <person name="Lindquist E.A."/>
            <person name="Lipzen A."/>
            <person name="Lundell T."/>
            <person name="Morin E."/>
            <person name="Murat C."/>
            <person name="Riley R."/>
            <person name="Ohm R."/>
            <person name="Sun H."/>
            <person name="Tunlid A."/>
            <person name="Henrissat B."/>
            <person name="Grigoriev I.V."/>
            <person name="Hibbett D.S."/>
            <person name="Martin F."/>
        </authorList>
    </citation>
    <scope>NUCLEOTIDE SEQUENCE [LARGE SCALE GENOMIC DNA]</scope>
    <source>
        <strain evidence="3 4">SS14</strain>
    </source>
</reference>
<dbReference type="OrthoDB" id="341300at2759"/>
<dbReference type="AlphaFoldDB" id="A0A0C9W3E8"/>
<dbReference type="InterPro" id="IPR037365">
    <property type="entry name" value="Slowmo/Ups"/>
</dbReference>
<proteinExistence type="predicted"/>
<dbReference type="Proteomes" id="UP000054279">
    <property type="component" value="Unassembled WGS sequence"/>
</dbReference>
<evidence type="ECO:0000256" key="1">
    <source>
        <dbReference type="SAM" id="MobiDB-lite"/>
    </source>
</evidence>
<protein>
    <recommendedName>
        <fullName evidence="2">PRELI/MSF1 domain-containing protein</fullName>
    </recommendedName>
</protein>
<dbReference type="GO" id="GO:0005758">
    <property type="term" value="C:mitochondrial intermembrane space"/>
    <property type="evidence" value="ECO:0007669"/>
    <property type="project" value="InterPro"/>
</dbReference>
<evidence type="ECO:0000313" key="4">
    <source>
        <dbReference type="Proteomes" id="UP000054279"/>
    </source>
</evidence>
<accession>A0A0C9W3E8</accession>
<evidence type="ECO:0000313" key="3">
    <source>
        <dbReference type="EMBL" id="KIJ45706.1"/>
    </source>
</evidence>
<dbReference type="PANTHER" id="PTHR11158">
    <property type="entry name" value="MSF1/PX19 RELATED"/>
    <property type="match status" value="1"/>
</dbReference>
<name>A0A0C9W3E8_SPHS4</name>
<keyword evidence="4" id="KW-1185">Reference proteome</keyword>
<sequence>MKWYSQSFTYDDPWSTVALAYYLRYPNPYASHILSCDVINRTITPSGTLRTSRLILKRGILPKWAPKGIISRAESWVIEESDVDPHGKVVRCVTRNLDHVKVLQIIESVSLTEGSQGKTLQRSEAQVISRFGWGLARRIETFGITRLKSHFEKSREGVSLIVKMIRESRLQPFAIGPTGIIMDRSLTSYPRSAVVETPPEDVAKPTPVDEEGQRPKAKGWFPWR</sequence>
<dbReference type="EMBL" id="KN837111">
    <property type="protein sequence ID" value="KIJ45706.1"/>
    <property type="molecule type" value="Genomic_DNA"/>
</dbReference>
<dbReference type="Pfam" id="PF04707">
    <property type="entry name" value="PRELI"/>
    <property type="match status" value="1"/>
</dbReference>
<dbReference type="PROSITE" id="PS50904">
    <property type="entry name" value="PRELI_MSF1"/>
    <property type="match status" value="1"/>
</dbReference>
<dbReference type="InterPro" id="IPR006797">
    <property type="entry name" value="PRELI/MSF1_dom"/>
</dbReference>
<evidence type="ECO:0000259" key="2">
    <source>
        <dbReference type="PROSITE" id="PS50904"/>
    </source>
</evidence>
<feature type="domain" description="PRELI/MSF1" evidence="2">
    <location>
        <begin position="1"/>
        <end position="170"/>
    </location>
</feature>
<gene>
    <name evidence="3" type="ORF">M422DRAFT_227448</name>
</gene>
<dbReference type="HOGENOM" id="CLU_067902_2_0_1"/>